<organism evidence="6 7">
    <name type="scientific">Rhododendron simsii</name>
    <name type="common">Sims's rhododendron</name>
    <dbReference type="NCBI Taxonomy" id="118357"/>
    <lineage>
        <taxon>Eukaryota</taxon>
        <taxon>Viridiplantae</taxon>
        <taxon>Streptophyta</taxon>
        <taxon>Embryophyta</taxon>
        <taxon>Tracheophyta</taxon>
        <taxon>Spermatophyta</taxon>
        <taxon>Magnoliopsida</taxon>
        <taxon>eudicotyledons</taxon>
        <taxon>Gunneridae</taxon>
        <taxon>Pentapetalae</taxon>
        <taxon>asterids</taxon>
        <taxon>Ericales</taxon>
        <taxon>Ericaceae</taxon>
        <taxon>Ericoideae</taxon>
        <taxon>Rhodoreae</taxon>
        <taxon>Rhododendron</taxon>
    </lineage>
</organism>
<keyword evidence="3" id="KW-0378">Hydrolase</keyword>
<dbReference type="PANTHER" id="PTHR22835:SF546">
    <property type="entry name" value="GDSL-LIKE LIPASE_ACYLHYDROLASE"/>
    <property type="match status" value="1"/>
</dbReference>
<evidence type="ECO:0000256" key="2">
    <source>
        <dbReference type="ARBA" id="ARBA00022729"/>
    </source>
</evidence>
<reference evidence="6" key="1">
    <citation type="submission" date="2019-11" db="EMBL/GenBank/DDBJ databases">
        <authorList>
            <person name="Liu Y."/>
            <person name="Hou J."/>
            <person name="Li T.-Q."/>
            <person name="Guan C.-H."/>
            <person name="Wu X."/>
            <person name="Wu H.-Z."/>
            <person name="Ling F."/>
            <person name="Zhang R."/>
            <person name="Shi X.-G."/>
            <person name="Ren J.-P."/>
            <person name="Chen E.-F."/>
            <person name="Sun J.-M."/>
        </authorList>
    </citation>
    <scope>NUCLEOTIDE SEQUENCE</scope>
    <source>
        <strain evidence="6">Adult_tree_wgs_1</strain>
        <tissue evidence="6">Leaves</tissue>
    </source>
</reference>
<evidence type="ECO:0000313" key="7">
    <source>
        <dbReference type="Proteomes" id="UP000626092"/>
    </source>
</evidence>
<evidence type="ECO:0000313" key="6">
    <source>
        <dbReference type="EMBL" id="KAF7130345.1"/>
    </source>
</evidence>
<dbReference type="CDD" id="cd01837">
    <property type="entry name" value="SGNH_plant_lipase_like"/>
    <property type="match status" value="2"/>
</dbReference>
<evidence type="ECO:0000256" key="5">
    <source>
        <dbReference type="SAM" id="SignalP"/>
    </source>
</evidence>
<keyword evidence="7" id="KW-1185">Reference proteome</keyword>
<evidence type="ECO:0000256" key="3">
    <source>
        <dbReference type="ARBA" id="ARBA00022801"/>
    </source>
</evidence>
<dbReference type="SUPFAM" id="SSF52266">
    <property type="entry name" value="SGNH hydrolase"/>
    <property type="match status" value="2"/>
</dbReference>
<evidence type="ECO:0000256" key="1">
    <source>
        <dbReference type="ARBA" id="ARBA00008668"/>
    </source>
</evidence>
<keyword evidence="4" id="KW-0325">Glycoprotein</keyword>
<dbReference type="PANTHER" id="PTHR22835">
    <property type="entry name" value="ZINC FINGER FYVE DOMAIN CONTAINING PROTEIN"/>
    <property type="match status" value="1"/>
</dbReference>
<evidence type="ECO:0000256" key="4">
    <source>
        <dbReference type="ARBA" id="ARBA00023180"/>
    </source>
</evidence>
<feature type="chain" id="PRO_5032828651" evidence="5">
    <location>
        <begin position="23"/>
        <end position="775"/>
    </location>
</feature>
<dbReference type="Gene3D" id="3.40.50.1110">
    <property type="entry name" value="SGNH hydrolase"/>
    <property type="match status" value="2"/>
</dbReference>
<accession>A0A834GB46</accession>
<dbReference type="OrthoDB" id="1600564at2759"/>
<dbReference type="AlphaFoldDB" id="A0A834GB46"/>
<gene>
    <name evidence="6" type="ORF">RHSIM_Rhsim10G0014200</name>
</gene>
<dbReference type="EMBL" id="WJXA01000010">
    <property type="protein sequence ID" value="KAF7130345.1"/>
    <property type="molecule type" value="Genomic_DNA"/>
</dbReference>
<comment type="similarity">
    <text evidence="1">Belongs to the 'GDSL' lipolytic enzyme family.</text>
</comment>
<dbReference type="InterPro" id="IPR001087">
    <property type="entry name" value="GDSL"/>
</dbReference>
<feature type="signal peptide" evidence="5">
    <location>
        <begin position="1"/>
        <end position="22"/>
    </location>
</feature>
<dbReference type="Pfam" id="PF00657">
    <property type="entry name" value="Lipase_GDSL"/>
    <property type="match status" value="2"/>
</dbReference>
<name>A0A834GB46_RHOSS</name>
<dbReference type="GO" id="GO:0016788">
    <property type="term" value="F:hydrolase activity, acting on ester bonds"/>
    <property type="evidence" value="ECO:0007669"/>
    <property type="project" value="InterPro"/>
</dbReference>
<dbReference type="InterPro" id="IPR036514">
    <property type="entry name" value="SGNH_hydro_sf"/>
</dbReference>
<protein>
    <submittedName>
        <fullName evidence="6">Uncharacterized protein</fullName>
    </submittedName>
</protein>
<keyword evidence="2 5" id="KW-0732">Signal</keyword>
<dbReference type="Proteomes" id="UP000626092">
    <property type="component" value="Unassembled WGS sequence"/>
</dbReference>
<sequence length="775" mass="85441">MGSHKIVVVGMVVVVLVAVTVGGVEEMGLPPCEFPAIYNFGDSNSDTGGISAAFVPIPAPYGENFFRKPAGRDCDGRLVVDFIAEHLRLPYLSAYLNSIGTNFRHGANFATGGSTIRRQNETIFEYGISPFFLDIQIVQFDQFKSRTGDLYNQGNSDRDKLPKPEEFSKALYTFDIGQNDLSIGFRKLSDEQLRAAMPDIINQFASAVQHLYEKGARAFWIHNTGPIGCLPVATFYIRNPQPGFLDQFGCIKGQNDMAVEFNRQFKDRVNKLRAELPLAALTYVDVYTAKYGLISNTKNQGFTDPLKVCCGHHENYDHVWCGQKASINGTQYYGASCATPSTFISWDGVHYSEAANHWIADRILNGSLSEPPIPITHACHKNPSLSSTARMEVLRVVVTLSLLVSSVLRVGSEEVMATAISGVPAMFNFGDSNSDTGGISAAFFPKTDPFGETFFHRPAGRASDGRLIIDFIAERLKLPYLSAYLDSVGTNFQQGANFATAGATIRRQDESWFKNGISPFPLDIQVEQYVQFKARTNYLYNKANTETSQRSNLPIPEDFSKALYTIDIGQNDLVVGFRIMNDEQFRAEIPDIVNKFSAAVQQLYQEGARAFWIHNTGPIGCLPLATVNIQNPKPGYLDEHGCIKGWNAAAVEFNKQLKDAVTQLRAELSQAALTYVDIYAAKYRLINDAKNQGFLDPFNICCGHYGNGISVGCGIKANINGAEVFGGSCEDPSTVISWDGVHYSEAANFWVANQILNGSFSDPPNPITQAYYKHV</sequence>
<proteinExistence type="inferred from homology"/>
<dbReference type="InterPro" id="IPR035669">
    <property type="entry name" value="SGNH_plant_lipase-like"/>
</dbReference>
<comment type="caution">
    <text evidence="6">The sequence shown here is derived from an EMBL/GenBank/DDBJ whole genome shotgun (WGS) entry which is preliminary data.</text>
</comment>